<name>J9DY80_WUCBA</name>
<evidence type="ECO:0000313" key="1">
    <source>
        <dbReference type="EMBL" id="EJW74786.1"/>
    </source>
</evidence>
<dbReference type="AlphaFoldDB" id="J9DY80"/>
<organism evidence="1 2">
    <name type="scientific">Wuchereria bancrofti</name>
    <dbReference type="NCBI Taxonomy" id="6293"/>
    <lineage>
        <taxon>Eukaryota</taxon>
        <taxon>Metazoa</taxon>
        <taxon>Ecdysozoa</taxon>
        <taxon>Nematoda</taxon>
        <taxon>Chromadorea</taxon>
        <taxon>Rhabditida</taxon>
        <taxon>Spirurina</taxon>
        <taxon>Spiruromorpha</taxon>
        <taxon>Filarioidea</taxon>
        <taxon>Onchocercidae</taxon>
        <taxon>Wuchereria</taxon>
    </lineage>
</organism>
<accession>J9DY80</accession>
<gene>
    <name evidence="1" type="ORF">WUBG_14305</name>
</gene>
<protein>
    <submittedName>
        <fullName evidence="1">Uncharacterized protein</fullName>
    </submittedName>
</protein>
<comment type="caution">
    <text evidence="1">The sequence shown here is derived from an EMBL/GenBank/DDBJ whole genome shotgun (WGS) entry which is preliminary data.</text>
</comment>
<reference evidence="2" key="1">
    <citation type="submission" date="2012-08" db="EMBL/GenBank/DDBJ databases">
        <title>The Genome Sequence of Wuchereria bancrofti.</title>
        <authorList>
            <person name="Nutman T.B."/>
            <person name="Fink D.L."/>
            <person name="Russ C."/>
            <person name="Young S."/>
            <person name="Zeng Q."/>
            <person name="Koehrsen M."/>
            <person name="Alvarado L."/>
            <person name="Berlin A."/>
            <person name="Chapman S.B."/>
            <person name="Chen Z."/>
            <person name="Freedman E."/>
            <person name="Gellesch M."/>
            <person name="Goldberg J."/>
            <person name="Griggs A."/>
            <person name="Gujja S."/>
            <person name="Heilman E.R."/>
            <person name="Heiman D."/>
            <person name="Hepburn T."/>
            <person name="Howarth C."/>
            <person name="Jen D."/>
            <person name="Larson L."/>
            <person name="Lewis B."/>
            <person name="Mehta T."/>
            <person name="Park D."/>
            <person name="Pearson M."/>
            <person name="Roberts A."/>
            <person name="Saif S."/>
            <person name="Shea T."/>
            <person name="Shenoy N."/>
            <person name="Sisk P."/>
            <person name="Stolte C."/>
            <person name="Sykes S."/>
            <person name="Walk T."/>
            <person name="White J."/>
            <person name="Yandava C."/>
            <person name="Haas B."/>
            <person name="Henn M.R."/>
            <person name="Nusbaum C."/>
            <person name="Birren B."/>
        </authorList>
    </citation>
    <scope>NUCLEOTIDE SEQUENCE [LARGE SCALE GENOMIC DNA]</scope>
    <source>
        <strain evidence="2">NA</strain>
    </source>
</reference>
<dbReference type="Proteomes" id="UP000004810">
    <property type="component" value="Unassembled WGS sequence"/>
</dbReference>
<sequence>MGSLSSEQIKDFKQGITEILMDESFLKRYDRIVQLQTFDGKNRDDTNLVKTTIFHDYNTMRLQNNCVETRDNETIRVNPLTGEKLTHTQNNVNNVVTSNSSHAPELSSLVQSYVEFLLHASSLYNAFNGTLTSDSISSESTSDKESDGNVKLEQRRLENNINYITRNITADRTVKNVIYSHSKEEIRGVKCDSMNISKRIYDERWMNENDELEALDLTEKRTKLNES</sequence>
<evidence type="ECO:0000313" key="2">
    <source>
        <dbReference type="Proteomes" id="UP000004810"/>
    </source>
</evidence>
<dbReference type="EMBL" id="ADBV01011585">
    <property type="protein sequence ID" value="EJW74786.1"/>
    <property type="molecule type" value="Genomic_DNA"/>
</dbReference>
<proteinExistence type="predicted"/>